<feature type="binding site" evidence="13">
    <location>
        <position position="103"/>
    </location>
    <ligand>
        <name>substrate</name>
    </ligand>
</feature>
<dbReference type="SUPFAM" id="SSF89562">
    <property type="entry name" value="RraA-like"/>
    <property type="match status" value="1"/>
</dbReference>
<keyword evidence="14" id="KW-0808">Transferase</keyword>
<name>A0A9W6L888_9PSEU</name>
<evidence type="ECO:0000256" key="11">
    <source>
        <dbReference type="ARBA" id="ARBA00032305"/>
    </source>
</evidence>
<evidence type="ECO:0000256" key="4">
    <source>
        <dbReference type="ARBA" id="ARBA00011233"/>
    </source>
</evidence>
<dbReference type="RefSeq" id="WP_231498385.1">
    <property type="nucleotide sequence ID" value="NZ_BAAAUZ010000001.1"/>
</dbReference>
<organism evidence="14 15">
    <name type="scientific">Pseudonocardia halophobica</name>
    <dbReference type="NCBI Taxonomy" id="29401"/>
    <lineage>
        <taxon>Bacteria</taxon>
        <taxon>Bacillati</taxon>
        <taxon>Actinomycetota</taxon>
        <taxon>Actinomycetes</taxon>
        <taxon>Pseudonocardiales</taxon>
        <taxon>Pseudonocardiaceae</taxon>
        <taxon>Pseudonocardia</taxon>
    </lineage>
</organism>
<evidence type="ECO:0000256" key="9">
    <source>
        <dbReference type="ARBA" id="ARBA00029596"/>
    </source>
</evidence>
<evidence type="ECO:0000256" key="12">
    <source>
        <dbReference type="ARBA" id="ARBA00047973"/>
    </source>
</evidence>
<comment type="catalytic activity">
    <reaction evidence="1">
        <text>4-hydroxy-4-methyl-2-oxoglutarate = 2 pyruvate</text>
        <dbReference type="Rhea" id="RHEA:22748"/>
        <dbReference type="ChEBI" id="CHEBI:15361"/>
        <dbReference type="ChEBI" id="CHEBI:58276"/>
        <dbReference type="EC" id="4.1.3.17"/>
    </reaction>
</comment>
<reference evidence="14" key="1">
    <citation type="journal article" date="2014" name="Int. J. Syst. Evol. Microbiol.">
        <title>Complete genome sequence of Corynebacterium casei LMG S-19264T (=DSM 44701T), isolated from a smear-ripened cheese.</title>
        <authorList>
            <consortium name="US DOE Joint Genome Institute (JGI-PGF)"/>
            <person name="Walter F."/>
            <person name="Albersmeier A."/>
            <person name="Kalinowski J."/>
            <person name="Ruckert C."/>
        </authorList>
    </citation>
    <scope>NUCLEOTIDE SEQUENCE</scope>
    <source>
        <strain evidence="14">VKM Ac-1069</strain>
    </source>
</reference>
<dbReference type="InterPro" id="IPR005493">
    <property type="entry name" value="RraA/RraA-like"/>
</dbReference>
<proteinExistence type="inferred from homology"/>
<dbReference type="AlphaFoldDB" id="A0A9W6L888"/>
<dbReference type="GO" id="GO:0008948">
    <property type="term" value="F:oxaloacetate decarboxylase activity"/>
    <property type="evidence" value="ECO:0007669"/>
    <property type="project" value="UniProtKB-EC"/>
</dbReference>
<keyword evidence="13" id="KW-0479">Metal-binding</keyword>
<evidence type="ECO:0000256" key="10">
    <source>
        <dbReference type="ARBA" id="ARBA00030169"/>
    </source>
</evidence>
<dbReference type="Gene3D" id="3.50.30.40">
    <property type="entry name" value="Ribonuclease E inhibitor RraA/RraA-like"/>
    <property type="match status" value="1"/>
</dbReference>
<dbReference type="GO" id="GO:0047443">
    <property type="term" value="F:4-hydroxy-4-methyl-2-oxoglutarate aldolase activity"/>
    <property type="evidence" value="ECO:0007669"/>
    <property type="project" value="UniProtKB-EC"/>
</dbReference>
<dbReference type="EC" id="4.1.3.17" evidence="5"/>
<feature type="binding site" evidence="13">
    <location>
        <position position="104"/>
    </location>
    <ligand>
        <name>Mg(2+)</name>
        <dbReference type="ChEBI" id="CHEBI:18420"/>
    </ligand>
</feature>
<comment type="catalytic activity">
    <reaction evidence="12">
        <text>oxaloacetate + H(+) = pyruvate + CO2</text>
        <dbReference type="Rhea" id="RHEA:15641"/>
        <dbReference type="ChEBI" id="CHEBI:15361"/>
        <dbReference type="ChEBI" id="CHEBI:15378"/>
        <dbReference type="ChEBI" id="CHEBI:16452"/>
        <dbReference type="ChEBI" id="CHEBI:16526"/>
        <dbReference type="EC" id="4.1.1.112"/>
    </reaction>
</comment>
<dbReference type="InterPro" id="IPR036704">
    <property type="entry name" value="RraA/RraA-like_sf"/>
</dbReference>
<comment type="subunit">
    <text evidence="4">Homotrimer.</text>
</comment>
<evidence type="ECO:0000256" key="3">
    <source>
        <dbReference type="ARBA" id="ARBA00008621"/>
    </source>
</evidence>
<dbReference type="GO" id="GO:0046872">
    <property type="term" value="F:metal ion binding"/>
    <property type="evidence" value="ECO:0007669"/>
    <property type="project" value="UniProtKB-KW"/>
</dbReference>
<dbReference type="EC" id="4.1.1.112" evidence="6"/>
<evidence type="ECO:0000313" key="14">
    <source>
        <dbReference type="EMBL" id="GLL14868.1"/>
    </source>
</evidence>
<evidence type="ECO:0000256" key="2">
    <source>
        <dbReference type="ARBA" id="ARBA00001968"/>
    </source>
</evidence>
<dbReference type="GO" id="GO:0032259">
    <property type="term" value="P:methylation"/>
    <property type="evidence" value="ECO:0007669"/>
    <property type="project" value="UniProtKB-KW"/>
</dbReference>
<evidence type="ECO:0000256" key="13">
    <source>
        <dbReference type="PIRSR" id="PIRSR605493-1"/>
    </source>
</evidence>
<accession>A0A9W6L888</accession>
<evidence type="ECO:0000256" key="7">
    <source>
        <dbReference type="ARBA" id="ARBA00016549"/>
    </source>
</evidence>
<comment type="similarity">
    <text evidence="3">Belongs to the class II aldolase/RraA-like family.</text>
</comment>
<sequence>MDTLMERLRAVQVSSLCDADKGLAVVDAAIRAMVPDVSFAGPAFTLLAYDDHLPVLVALREAEPGSVLVVATNSLRKAVSGELFATEARRRGLAAIVIDGYCRDVRGLRRIGLPVHARGTNPMSGTTRDPGTFGREVLLGRVRVSPGDLLVGDDDGIVVGPRERFAAAIDTAEEIERAEKALVEGMAAGRDLHGMTTVDEHLAALAKEQPSALGFTV</sequence>
<protein>
    <recommendedName>
        <fullName evidence="7">Putative 4-hydroxy-4-methyl-2-oxoglutarate aldolase</fullName>
        <ecNumber evidence="6">4.1.1.112</ecNumber>
        <ecNumber evidence="5">4.1.3.17</ecNumber>
    </recommendedName>
    <alternativeName>
        <fullName evidence="11">Oxaloacetate decarboxylase</fullName>
    </alternativeName>
    <alternativeName>
        <fullName evidence="9">Regulator of ribonuclease activity homolog</fullName>
    </alternativeName>
    <alternativeName>
        <fullName evidence="10">RraA-like protein</fullName>
    </alternativeName>
</protein>
<dbReference type="GO" id="GO:0008168">
    <property type="term" value="F:methyltransferase activity"/>
    <property type="evidence" value="ECO:0007669"/>
    <property type="project" value="UniProtKB-KW"/>
</dbReference>
<dbReference type="Pfam" id="PF03737">
    <property type="entry name" value="RraA-like"/>
    <property type="match status" value="1"/>
</dbReference>
<gene>
    <name evidence="14" type="ORF">GCM10017577_60170</name>
</gene>
<evidence type="ECO:0000256" key="6">
    <source>
        <dbReference type="ARBA" id="ARBA00012947"/>
    </source>
</evidence>
<dbReference type="CDD" id="cd16841">
    <property type="entry name" value="RraA_family"/>
    <property type="match status" value="1"/>
</dbReference>
<comment type="caution">
    <text evidence="14">The sequence shown here is derived from an EMBL/GenBank/DDBJ whole genome shotgun (WGS) entry which is preliminary data.</text>
</comment>
<dbReference type="EMBL" id="BSFQ01000038">
    <property type="protein sequence ID" value="GLL14868.1"/>
    <property type="molecule type" value="Genomic_DNA"/>
</dbReference>
<dbReference type="PANTHER" id="PTHR33254:SF4">
    <property type="entry name" value="4-HYDROXY-4-METHYL-2-OXOGLUTARATE ALDOLASE 3-RELATED"/>
    <property type="match status" value="1"/>
</dbReference>
<evidence type="ECO:0000313" key="15">
    <source>
        <dbReference type="Proteomes" id="UP001143463"/>
    </source>
</evidence>
<comment type="function">
    <text evidence="8">Catalyzes the aldol cleavage of 4-hydroxy-4-methyl-2-oxoglutarate (HMG) into 2 molecules of pyruvate. Also contains a secondary oxaloacetate (OAA) decarboxylase activity due to the common pyruvate enolate transition state formed following C-C bond cleavage in the retro-aldol and decarboxylation reactions.</text>
</comment>
<comment type="cofactor">
    <cofactor evidence="13">
        <name>Mg(2+)</name>
        <dbReference type="ChEBI" id="CHEBI:18420"/>
    </cofactor>
</comment>
<reference evidence="14" key="2">
    <citation type="submission" date="2023-01" db="EMBL/GenBank/DDBJ databases">
        <authorList>
            <person name="Sun Q."/>
            <person name="Evtushenko L."/>
        </authorList>
    </citation>
    <scope>NUCLEOTIDE SEQUENCE</scope>
    <source>
        <strain evidence="14">VKM Ac-1069</strain>
    </source>
</reference>
<evidence type="ECO:0000256" key="1">
    <source>
        <dbReference type="ARBA" id="ARBA00001342"/>
    </source>
</evidence>
<keyword evidence="15" id="KW-1185">Reference proteome</keyword>
<evidence type="ECO:0000256" key="8">
    <source>
        <dbReference type="ARBA" id="ARBA00025046"/>
    </source>
</evidence>
<dbReference type="PANTHER" id="PTHR33254">
    <property type="entry name" value="4-HYDROXY-4-METHYL-2-OXOGLUTARATE ALDOLASE 3-RELATED"/>
    <property type="match status" value="1"/>
</dbReference>
<keyword evidence="14" id="KW-0489">Methyltransferase</keyword>
<evidence type="ECO:0000256" key="5">
    <source>
        <dbReference type="ARBA" id="ARBA00012213"/>
    </source>
</evidence>
<keyword evidence="13" id="KW-0460">Magnesium</keyword>
<dbReference type="Proteomes" id="UP001143463">
    <property type="component" value="Unassembled WGS sequence"/>
</dbReference>
<comment type="cofactor">
    <cofactor evidence="2">
        <name>a divalent metal cation</name>
        <dbReference type="ChEBI" id="CHEBI:60240"/>
    </cofactor>
</comment>